<evidence type="ECO:0000313" key="4">
    <source>
        <dbReference type="Proteomes" id="UP001237780"/>
    </source>
</evidence>
<feature type="transmembrane region" description="Helical" evidence="1">
    <location>
        <begin position="84"/>
        <end position="101"/>
    </location>
</feature>
<dbReference type="Proteomes" id="UP001237780">
    <property type="component" value="Unassembled WGS sequence"/>
</dbReference>
<keyword evidence="1" id="KW-0472">Membrane</keyword>
<dbReference type="InterPro" id="IPR000326">
    <property type="entry name" value="PAP2/HPO"/>
</dbReference>
<keyword evidence="1" id="KW-0812">Transmembrane</keyword>
<dbReference type="EMBL" id="JAUSZT010000003">
    <property type="protein sequence ID" value="MDQ0998731.1"/>
    <property type="molecule type" value="Genomic_DNA"/>
</dbReference>
<dbReference type="SUPFAM" id="SSF48317">
    <property type="entry name" value="Acid phosphatase/Vanadium-dependent haloperoxidase"/>
    <property type="match status" value="1"/>
</dbReference>
<dbReference type="Gene3D" id="1.20.144.10">
    <property type="entry name" value="Phosphatidic acid phosphatase type 2/haloperoxidase"/>
    <property type="match status" value="1"/>
</dbReference>
<keyword evidence="1" id="KW-1133">Transmembrane helix</keyword>
<feature type="transmembrane region" description="Helical" evidence="1">
    <location>
        <begin position="218"/>
        <end position="235"/>
    </location>
</feature>
<proteinExistence type="predicted"/>
<evidence type="ECO:0000313" key="3">
    <source>
        <dbReference type="EMBL" id="MDQ0998731.1"/>
    </source>
</evidence>
<gene>
    <name evidence="3" type="ORF">QFZ34_003913</name>
</gene>
<dbReference type="RefSeq" id="WP_307284116.1">
    <property type="nucleotide sequence ID" value="NZ_JAUSZT010000003.1"/>
</dbReference>
<evidence type="ECO:0000256" key="1">
    <source>
        <dbReference type="SAM" id="Phobius"/>
    </source>
</evidence>
<reference evidence="3 4" key="1">
    <citation type="submission" date="2023-07" db="EMBL/GenBank/DDBJ databases">
        <title>Comparative genomics of wheat-associated soil bacteria to identify genetic determinants of phenazine resistance.</title>
        <authorList>
            <person name="Mouncey N."/>
        </authorList>
    </citation>
    <scope>NUCLEOTIDE SEQUENCE [LARGE SCALE GENOMIC DNA]</scope>
    <source>
        <strain evidence="3 4">W4I11</strain>
    </source>
</reference>
<keyword evidence="4" id="KW-1185">Reference proteome</keyword>
<organism evidence="3 4">
    <name type="scientific">Phyllobacterium ifriqiyense</name>
    <dbReference type="NCBI Taxonomy" id="314238"/>
    <lineage>
        <taxon>Bacteria</taxon>
        <taxon>Pseudomonadati</taxon>
        <taxon>Pseudomonadota</taxon>
        <taxon>Alphaproteobacteria</taxon>
        <taxon>Hyphomicrobiales</taxon>
        <taxon>Phyllobacteriaceae</taxon>
        <taxon>Phyllobacterium</taxon>
    </lineage>
</organism>
<feature type="transmembrane region" description="Helical" evidence="1">
    <location>
        <begin position="33"/>
        <end position="52"/>
    </location>
</feature>
<dbReference type="Pfam" id="PF01569">
    <property type="entry name" value="PAP2"/>
    <property type="match status" value="1"/>
</dbReference>
<protein>
    <submittedName>
        <fullName evidence="3">Membrane-associated phospholipid phosphatase</fullName>
    </submittedName>
</protein>
<comment type="caution">
    <text evidence="3">The sequence shown here is derived from an EMBL/GenBank/DDBJ whole genome shotgun (WGS) entry which is preliminary data.</text>
</comment>
<feature type="transmembrane region" description="Helical" evidence="1">
    <location>
        <begin position="121"/>
        <end position="140"/>
    </location>
</feature>
<dbReference type="InterPro" id="IPR036938">
    <property type="entry name" value="PAP2/HPO_sf"/>
</dbReference>
<name>A0ABU0SD84_9HYPH</name>
<dbReference type="SMART" id="SM00014">
    <property type="entry name" value="acidPPc"/>
    <property type="match status" value="1"/>
</dbReference>
<feature type="transmembrane region" description="Helical" evidence="1">
    <location>
        <begin position="192"/>
        <end position="212"/>
    </location>
</feature>
<feature type="domain" description="Phosphatidic acid phosphatase type 2/haloperoxidase" evidence="2">
    <location>
        <begin position="118"/>
        <end position="231"/>
    </location>
</feature>
<evidence type="ECO:0000259" key="2">
    <source>
        <dbReference type="SMART" id="SM00014"/>
    </source>
</evidence>
<accession>A0ABU0SD84</accession>
<sequence>MADTSSIAQRLNRSLARYLHVVTARPHPDGAAAWTRSMSMAVALIVFLVLSLHPYDEYLSRMFTSPDSDLRNLRLITDIGLSKWYVIPAFIIIVCLIAIDWQHLPVPRRKRLHLVYTQATYAFWAISLAGTCTAIAKFFIGRARPPFIDTLGTGHFSPFAGGDDLASFPSGHSTTMGAVGAILALWFPRWRVPIILATMFIAFTRIVARAHYPTDTVAGYSIGFLVAITLARFLARRHVIFRCERGRFFPVIGS</sequence>